<sequence length="249" mass="27530">MRRALTWQLLDPGHMSFVECGGDGEPGTCRAPVARRRDAEQRLDRHGLLKHRRDILQQIQEKYDLHQVKKDQEVLRKSVKLLQALAQYQNHLQEQPWKTLVDILSEVLEATLQEMLPEVLSTDLDVMLSCPEQLGLFLLAQQKVPSRLKKLVGSINLVLDENVPRPLPPTAGEHAEDGSVLREEEMKAARCCSGAALPGTRERQVSVVLEGSGGTGAAEAAVLASQVHVACGLSQPPFLSVKWGWTTSP</sequence>
<protein>
    <submittedName>
        <fullName evidence="3">Uncharacterized protein</fullName>
    </submittedName>
</protein>
<dbReference type="PANTHER" id="PTHR13213">
    <property type="entry name" value="MYB-BINDING PROTEIN 1A FAMILY MEMBER"/>
    <property type="match status" value="1"/>
</dbReference>
<keyword evidence="2" id="KW-0539">Nucleus</keyword>
<dbReference type="PANTHER" id="PTHR13213:SF2">
    <property type="entry name" value="MYB-BINDING PROTEIN 1A"/>
    <property type="match status" value="1"/>
</dbReference>
<dbReference type="Pfam" id="PF04931">
    <property type="entry name" value="DNA_pol_phi"/>
    <property type="match status" value="1"/>
</dbReference>
<keyword evidence="4" id="KW-1185">Reference proteome</keyword>
<organism evidence="3 4">
    <name type="scientific">Saguinus oedipus</name>
    <name type="common">Cotton-top tamarin</name>
    <name type="synonym">Oedipomidas oedipus</name>
    <dbReference type="NCBI Taxonomy" id="9490"/>
    <lineage>
        <taxon>Eukaryota</taxon>
        <taxon>Metazoa</taxon>
        <taxon>Chordata</taxon>
        <taxon>Craniata</taxon>
        <taxon>Vertebrata</taxon>
        <taxon>Euteleostomi</taxon>
        <taxon>Mammalia</taxon>
        <taxon>Eutheria</taxon>
        <taxon>Euarchontoglires</taxon>
        <taxon>Primates</taxon>
        <taxon>Haplorrhini</taxon>
        <taxon>Platyrrhini</taxon>
        <taxon>Cebidae</taxon>
        <taxon>Callitrichinae</taxon>
        <taxon>Saguinus</taxon>
    </lineage>
</organism>
<proteinExistence type="predicted"/>
<comment type="subcellular location">
    <subcellularLocation>
        <location evidence="1">Nucleus</location>
    </subcellularLocation>
</comment>
<dbReference type="InterPro" id="IPR007015">
    <property type="entry name" value="DNA_pol_V/MYBBP1A"/>
</dbReference>
<evidence type="ECO:0000313" key="4">
    <source>
        <dbReference type="Proteomes" id="UP001266305"/>
    </source>
</evidence>
<comment type="caution">
    <text evidence="3">The sequence shown here is derived from an EMBL/GenBank/DDBJ whole genome shotgun (WGS) entry which is preliminary data.</text>
</comment>
<gene>
    <name evidence="3" type="ORF">P7K49_014491</name>
</gene>
<name>A0ABQ9VJK4_SAGOE</name>
<dbReference type="EMBL" id="JASSZA010000006">
    <property type="protein sequence ID" value="KAK2109326.1"/>
    <property type="molecule type" value="Genomic_DNA"/>
</dbReference>
<accession>A0ABQ9VJK4</accession>
<evidence type="ECO:0000256" key="1">
    <source>
        <dbReference type="ARBA" id="ARBA00004123"/>
    </source>
</evidence>
<evidence type="ECO:0000313" key="3">
    <source>
        <dbReference type="EMBL" id="KAK2109326.1"/>
    </source>
</evidence>
<evidence type="ECO:0000256" key="2">
    <source>
        <dbReference type="ARBA" id="ARBA00023242"/>
    </source>
</evidence>
<dbReference type="Proteomes" id="UP001266305">
    <property type="component" value="Unassembled WGS sequence"/>
</dbReference>
<reference evidence="3 4" key="1">
    <citation type="submission" date="2023-05" db="EMBL/GenBank/DDBJ databases">
        <title>B98-5 Cell Line De Novo Hybrid Assembly: An Optical Mapping Approach.</title>
        <authorList>
            <person name="Kananen K."/>
            <person name="Auerbach J.A."/>
            <person name="Kautto E."/>
            <person name="Blachly J.S."/>
        </authorList>
    </citation>
    <scope>NUCLEOTIDE SEQUENCE [LARGE SCALE GENOMIC DNA]</scope>
    <source>
        <strain evidence="3">B95-8</strain>
        <tissue evidence="3">Cell line</tissue>
    </source>
</reference>